<dbReference type="Proteomes" id="UP001500383">
    <property type="component" value="Unassembled WGS sequence"/>
</dbReference>
<dbReference type="InterPro" id="IPR002539">
    <property type="entry name" value="MaoC-like_dom"/>
</dbReference>
<dbReference type="Pfam" id="PF01575">
    <property type="entry name" value="MaoC_dehydratas"/>
    <property type="match status" value="1"/>
</dbReference>
<dbReference type="SUPFAM" id="SSF54637">
    <property type="entry name" value="Thioesterase/thiol ester dehydrase-isomerase"/>
    <property type="match status" value="1"/>
</dbReference>
<comment type="caution">
    <text evidence="3">The sequence shown here is derived from an EMBL/GenBank/DDBJ whole genome shotgun (WGS) entry which is preliminary data.</text>
</comment>
<dbReference type="PANTHER" id="PTHR43664:SF1">
    <property type="entry name" value="BETA-METHYLMALYL-COA DEHYDRATASE"/>
    <property type="match status" value="1"/>
</dbReference>
<accession>A0ABN2IG55</accession>
<protein>
    <submittedName>
        <fullName evidence="3">MaoC family dehydratase</fullName>
    </submittedName>
</protein>
<evidence type="ECO:0000259" key="2">
    <source>
        <dbReference type="Pfam" id="PF01575"/>
    </source>
</evidence>
<dbReference type="Gene3D" id="3.10.129.10">
    <property type="entry name" value="Hotdog Thioesterase"/>
    <property type="match status" value="1"/>
</dbReference>
<dbReference type="InterPro" id="IPR052342">
    <property type="entry name" value="MCH/BMMD"/>
</dbReference>
<organism evidence="3 4">
    <name type="scientific">Dietzia cercidiphylli</name>
    <dbReference type="NCBI Taxonomy" id="498199"/>
    <lineage>
        <taxon>Bacteria</taxon>
        <taxon>Bacillati</taxon>
        <taxon>Actinomycetota</taxon>
        <taxon>Actinomycetes</taxon>
        <taxon>Mycobacteriales</taxon>
        <taxon>Dietziaceae</taxon>
        <taxon>Dietzia</taxon>
    </lineage>
</organism>
<reference evidence="3 4" key="1">
    <citation type="journal article" date="2019" name="Int. J. Syst. Evol. Microbiol.">
        <title>The Global Catalogue of Microorganisms (GCM) 10K type strain sequencing project: providing services to taxonomists for standard genome sequencing and annotation.</title>
        <authorList>
            <consortium name="The Broad Institute Genomics Platform"/>
            <consortium name="The Broad Institute Genome Sequencing Center for Infectious Disease"/>
            <person name="Wu L."/>
            <person name="Ma J."/>
        </authorList>
    </citation>
    <scope>NUCLEOTIDE SEQUENCE [LARGE SCALE GENOMIC DNA]</scope>
    <source>
        <strain evidence="3 4">JCM 16002</strain>
    </source>
</reference>
<keyword evidence="4" id="KW-1185">Reference proteome</keyword>
<proteinExistence type="inferred from homology"/>
<name>A0ABN2IG55_9ACTN</name>
<evidence type="ECO:0000256" key="1">
    <source>
        <dbReference type="ARBA" id="ARBA00005254"/>
    </source>
</evidence>
<dbReference type="EMBL" id="BAAAQG010000007">
    <property type="protein sequence ID" value="GAA1704393.1"/>
    <property type="molecule type" value="Genomic_DNA"/>
</dbReference>
<feature type="domain" description="MaoC-like" evidence="2">
    <location>
        <begin position="16"/>
        <end position="118"/>
    </location>
</feature>
<sequence>MDTIVTADELTPGDRLELGHLTLTEEEIVGFAQQWDPQWFHTDPVAAAGGHHGGVIASGIHTLAVLQRLCVESVYSRWAVIAGRGFDRLRFTAPVRPGDTVTGSVHVTEVSPDETRARVTMDLEMRNQDAAVVLTATMTVFLWRRGHGPTRPREEEAG</sequence>
<dbReference type="RefSeq" id="WP_259848311.1">
    <property type="nucleotide sequence ID" value="NZ_BAAAQG010000007.1"/>
</dbReference>
<dbReference type="PANTHER" id="PTHR43664">
    <property type="entry name" value="MONOAMINE OXIDASE-RELATED"/>
    <property type="match status" value="1"/>
</dbReference>
<comment type="similarity">
    <text evidence="1">Belongs to the enoyl-CoA hydratase/isomerase family.</text>
</comment>
<dbReference type="InterPro" id="IPR029069">
    <property type="entry name" value="HotDog_dom_sf"/>
</dbReference>
<evidence type="ECO:0000313" key="4">
    <source>
        <dbReference type="Proteomes" id="UP001500383"/>
    </source>
</evidence>
<gene>
    <name evidence="3" type="ORF">GCM10009831_12540</name>
</gene>
<evidence type="ECO:0000313" key="3">
    <source>
        <dbReference type="EMBL" id="GAA1704393.1"/>
    </source>
</evidence>